<dbReference type="PANTHER" id="PTHR12341">
    <property type="entry name" value="5'-&gt;3' EXORIBONUCLEASE"/>
    <property type="match status" value="1"/>
</dbReference>
<dbReference type="InterPro" id="IPR004859">
    <property type="entry name" value="Xrn1_N"/>
</dbReference>
<dbReference type="EMBL" id="JBJKFK010001017">
    <property type="protein sequence ID" value="KAL3314383.1"/>
    <property type="molecule type" value="Genomic_DNA"/>
</dbReference>
<comment type="subcellular location">
    <subcellularLocation>
        <location evidence="1">Nucleus</location>
    </subcellularLocation>
</comment>
<dbReference type="Pfam" id="PF17846">
    <property type="entry name" value="XRN_M"/>
    <property type="match status" value="2"/>
</dbReference>
<gene>
    <name evidence="15" type="primary">XRN-2</name>
    <name evidence="15" type="ORF">Ciccas_007009</name>
</gene>
<dbReference type="InterPro" id="IPR027073">
    <property type="entry name" value="5_3_exoribonuclease"/>
</dbReference>
<feature type="compositionally biased region" description="Basic and acidic residues" evidence="12">
    <location>
        <begin position="878"/>
        <end position="900"/>
    </location>
</feature>
<keyword evidence="6" id="KW-0863">Zinc-finger</keyword>
<dbReference type="Proteomes" id="UP001626550">
    <property type="component" value="Unassembled WGS sequence"/>
</dbReference>
<keyword evidence="7 11" id="KW-0378">Hydrolase</keyword>
<evidence type="ECO:0000256" key="3">
    <source>
        <dbReference type="ARBA" id="ARBA00022664"/>
    </source>
</evidence>
<feature type="compositionally biased region" description="Polar residues" evidence="12">
    <location>
        <begin position="429"/>
        <end position="443"/>
    </location>
</feature>
<protein>
    <recommendedName>
        <fullName evidence="11">5'-3' exoribonuclease</fullName>
        <ecNumber evidence="11">3.1.13.-</ecNumber>
    </recommendedName>
</protein>
<evidence type="ECO:0000256" key="2">
    <source>
        <dbReference type="ARBA" id="ARBA00006994"/>
    </source>
</evidence>
<dbReference type="CDD" id="cd18673">
    <property type="entry name" value="PIN_XRN1-2-like"/>
    <property type="match status" value="1"/>
</dbReference>
<organism evidence="15 16">
    <name type="scientific">Cichlidogyrus casuarinus</name>
    <dbReference type="NCBI Taxonomy" id="1844966"/>
    <lineage>
        <taxon>Eukaryota</taxon>
        <taxon>Metazoa</taxon>
        <taxon>Spiralia</taxon>
        <taxon>Lophotrochozoa</taxon>
        <taxon>Platyhelminthes</taxon>
        <taxon>Monogenea</taxon>
        <taxon>Monopisthocotylea</taxon>
        <taxon>Dactylogyridea</taxon>
        <taxon>Ancyrocephalidae</taxon>
        <taxon>Cichlidogyrus</taxon>
    </lineage>
</organism>
<feature type="domain" description="Xrn1 N-terminal" evidence="13">
    <location>
        <begin position="1"/>
        <end position="256"/>
    </location>
</feature>
<name>A0ABD2Q4T0_9PLAT</name>
<dbReference type="AlphaFoldDB" id="A0ABD2Q4T0"/>
<evidence type="ECO:0000256" key="6">
    <source>
        <dbReference type="ARBA" id="ARBA00022771"/>
    </source>
</evidence>
<evidence type="ECO:0000256" key="11">
    <source>
        <dbReference type="PIRNR" id="PIRNR037239"/>
    </source>
</evidence>
<comment type="caution">
    <text evidence="15">The sequence shown here is derived from an EMBL/GenBank/DDBJ whole genome shotgun (WGS) entry which is preliminary data.</text>
</comment>
<feature type="compositionally biased region" description="Polar residues" evidence="12">
    <location>
        <begin position="509"/>
        <end position="518"/>
    </location>
</feature>
<dbReference type="GO" id="GO:0008270">
    <property type="term" value="F:zinc ion binding"/>
    <property type="evidence" value="ECO:0007669"/>
    <property type="project" value="UniProtKB-KW"/>
</dbReference>
<keyword evidence="8" id="KW-0862">Zinc</keyword>
<evidence type="ECO:0000259" key="13">
    <source>
        <dbReference type="Pfam" id="PF03159"/>
    </source>
</evidence>
<dbReference type="FunFam" id="3.40.50.12390:FF:000001">
    <property type="entry name" value="5'-3' exoribonuclease"/>
    <property type="match status" value="1"/>
</dbReference>
<accession>A0ABD2Q4T0</accession>
<evidence type="ECO:0000256" key="5">
    <source>
        <dbReference type="ARBA" id="ARBA00022723"/>
    </source>
</evidence>
<dbReference type="PIRSF" id="PIRSF037239">
    <property type="entry name" value="Exonuclease_Xrn2"/>
    <property type="match status" value="1"/>
</dbReference>
<dbReference type="Gene3D" id="1.25.40.1050">
    <property type="match status" value="1"/>
</dbReference>
<evidence type="ECO:0000313" key="15">
    <source>
        <dbReference type="EMBL" id="KAL3314383.1"/>
    </source>
</evidence>
<evidence type="ECO:0000256" key="12">
    <source>
        <dbReference type="SAM" id="MobiDB-lite"/>
    </source>
</evidence>
<keyword evidence="9 11" id="KW-0269">Exonuclease</keyword>
<dbReference type="PANTHER" id="PTHR12341:SF41">
    <property type="entry name" value="5'-3' EXORIBONUCLEASE 2"/>
    <property type="match status" value="1"/>
</dbReference>
<feature type="domain" description="Xrn1 helical" evidence="14">
    <location>
        <begin position="324"/>
        <end position="473"/>
    </location>
</feature>
<evidence type="ECO:0000256" key="10">
    <source>
        <dbReference type="ARBA" id="ARBA00023242"/>
    </source>
</evidence>
<sequence length="900" mass="103017">MGVPAFFRWLSQKYPSIVSYAKETTAQKTDKGESIPIDWSTPNPNGQEYDNLYLDMNGIIHPCTHPENKPAPKNEPEMFLAIFEYIDRLLAIVRPRRVLYMAIDGVAPRAKMNQQRSRRFRAAKETREKLMTMDRIRSELEEKGASLPPPKDPSQHFDSNCITPGTPFMASLATALRYYIYDRLNSDPAWRGLQVYLSDANVPGEGEHKIMNFIRRQRAAPDHDANTKHCLCGADADLIMLGLATHEVQFTIIREEFKPNQPRPCELCGQLGHDMANCVGCEAEDTDKPLPAYSEVEFIFIHLSVLRQYLETDLRELMNLPFEFDFERAIDDWVFMCFFVGNDFLPHLPSLEIREGAIDRLIKLYKETISETGGWLTDSGEVNLPRVEKIMLQLGLVEDEIFRNRRNDEMQFRDRNRRRGASQQRSGSFNHSSPLATARTPSQIRRDNRVEMSRSYSSSQMDVVEKNLENLEAASALKAMLKRTQSNVTNAPPGFEFLAPENRKRERISASSSVNSELSDLGRPSRKQGKFGGVGYMELENIKKANRMASGPSAQDDDEIADKCDEVRLWEEGFRSRYYSSKFGVDIVENPDFPALVAKEYVKGLCWVLAYYYQGCVSWDWYYPYHYAPFASDFTEIAEMEHGLRSKKTQPFKPLEQLMSVFPADSRDHVPETWRTLMTDPESPIIDFYPTDFKIDLNGKRYLWMGVALLPFVDEVRLMQALDQRRSMLSEGEKVRNIRGPDRLFIHEDHPIGKMVKDMYKNGKIDPLDRHDPDLADCLHPDYAQDLLACLTQGITGKIWPDEQGIAFLPGEKIPELPNCAPAILPKKQFAISCSYTDPVYPRNFIFPAVLLPSAKIPEPVTLLPATRGRGRGGGRSCSRDASRDRSRDRANEDVYYHNR</sequence>
<comment type="function">
    <text evidence="11">Possesses 5'-&gt;3' exoribonuclease activity. May promote termination of transcription by RNA polymerase II.</text>
</comment>
<feature type="region of interest" description="Disordered" evidence="12">
    <location>
        <begin position="506"/>
        <end position="525"/>
    </location>
</feature>
<evidence type="ECO:0000256" key="4">
    <source>
        <dbReference type="ARBA" id="ARBA00022722"/>
    </source>
</evidence>
<dbReference type="InterPro" id="IPR017151">
    <property type="entry name" value="Xrn2/3/4"/>
</dbReference>
<dbReference type="FunFam" id="3.40.50.12390:FF:000003">
    <property type="entry name" value="5'-3' exoribonuclease"/>
    <property type="match status" value="1"/>
</dbReference>
<evidence type="ECO:0000259" key="14">
    <source>
        <dbReference type="Pfam" id="PF17846"/>
    </source>
</evidence>
<keyword evidence="10" id="KW-0539">Nucleus</keyword>
<feature type="region of interest" description="Disordered" evidence="12">
    <location>
        <begin position="864"/>
        <end position="900"/>
    </location>
</feature>
<proteinExistence type="inferred from homology"/>
<comment type="similarity">
    <text evidence="2 11">Belongs to the 5'-3' exonuclease family. XRN2/RAT1 subfamily.</text>
</comment>
<dbReference type="EC" id="3.1.13.-" evidence="11"/>
<dbReference type="GO" id="GO:0005634">
    <property type="term" value="C:nucleus"/>
    <property type="evidence" value="ECO:0007669"/>
    <property type="project" value="UniProtKB-SubCell"/>
</dbReference>
<dbReference type="FunFam" id="1.25.40.1050:FF:000002">
    <property type="entry name" value="5'-3' exoribonuclease"/>
    <property type="match status" value="1"/>
</dbReference>
<dbReference type="Pfam" id="PF03159">
    <property type="entry name" value="XRN_N"/>
    <property type="match status" value="1"/>
</dbReference>
<evidence type="ECO:0000256" key="7">
    <source>
        <dbReference type="ARBA" id="ARBA00022801"/>
    </source>
</evidence>
<feature type="domain" description="Xrn1 helical" evidence="14">
    <location>
        <begin position="544"/>
        <end position="861"/>
    </location>
</feature>
<dbReference type="InterPro" id="IPR041412">
    <property type="entry name" value="Xrn1_helical"/>
</dbReference>
<keyword evidence="5" id="KW-0479">Metal-binding</keyword>
<evidence type="ECO:0000256" key="9">
    <source>
        <dbReference type="ARBA" id="ARBA00022839"/>
    </source>
</evidence>
<feature type="region of interest" description="Disordered" evidence="12">
    <location>
        <begin position="409"/>
        <end position="461"/>
    </location>
</feature>
<keyword evidence="4 11" id="KW-0540">Nuclease</keyword>
<evidence type="ECO:0000313" key="16">
    <source>
        <dbReference type="Proteomes" id="UP001626550"/>
    </source>
</evidence>
<reference evidence="15 16" key="1">
    <citation type="submission" date="2024-11" db="EMBL/GenBank/DDBJ databases">
        <title>Adaptive evolution of stress response genes in parasites aligns with host niche diversity.</title>
        <authorList>
            <person name="Hahn C."/>
            <person name="Resl P."/>
        </authorList>
    </citation>
    <scope>NUCLEOTIDE SEQUENCE [LARGE SCALE GENOMIC DNA]</scope>
    <source>
        <strain evidence="15">EGGRZ-B1_66</strain>
        <tissue evidence="15">Body</tissue>
    </source>
</reference>
<keyword evidence="16" id="KW-1185">Reference proteome</keyword>
<evidence type="ECO:0000256" key="8">
    <source>
        <dbReference type="ARBA" id="ARBA00022833"/>
    </source>
</evidence>
<keyword evidence="3 11" id="KW-0507">mRNA processing</keyword>
<evidence type="ECO:0000256" key="1">
    <source>
        <dbReference type="ARBA" id="ARBA00004123"/>
    </source>
</evidence>
<dbReference type="GO" id="GO:0006397">
    <property type="term" value="P:mRNA processing"/>
    <property type="evidence" value="ECO:0007669"/>
    <property type="project" value="UniProtKB-UniRule"/>
</dbReference>
<dbReference type="Gene3D" id="3.40.50.12390">
    <property type="match status" value="2"/>
</dbReference>
<dbReference type="GO" id="GO:0004534">
    <property type="term" value="F:5'-3' RNA exonuclease activity"/>
    <property type="evidence" value="ECO:0007669"/>
    <property type="project" value="UniProtKB-UniRule"/>
</dbReference>